<keyword evidence="3" id="KW-1185">Reference proteome</keyword>
<dbReference type="Proteomes" id="UP000284842">
    <property type="component" value="Unassembled WGS sequence"/>
</dbReference>
<protein>
    <submittedName>
        <fullName evidence="2">Uncharacterized protein</fullName>
    </submittedName>
</protein>
<evidence type="ECO:0000313" key="3">
    <source>
        <dbReference type="Proteomes" id="UP000284842"/>
    </source>
</evidence>
<feature type="region of interest" description="Disordered" evidence="1">
    <location>
        <begin position="1"/>
        <end position="74"/>
    </location>
</feature>
<accession>A0A409YU45</accession>
<sequence length="330" mass="35393">MDPTRRTTRSYTRQQQQQTQQPVIQEDSEGASDESLHGATPPPPFTPAATAPTLPGSASTVPMPGSFAPPAYNAANANQTNPAVQATASTIPQVSTVASDNLSGTRRSPNPFLSTTPMGTPQALRATHTLQNPATMVTFAPTQTQIIPTTPRMTVPVFPANTTSYHSPGDSGMGNFGQSMTQTNLWEDNDSPPPGTPVTGSNDERPGYGANAMQQGRQGPTPTRLSFGSVNANQDRRDLSVIPESDELEYVDEEEEPVVEIGRADQQNESRLPPLHLAQDIEDPQRRGVGVEELNPIDDGEERHHGGRKQTLPQVQVRTAVRNSICGKGC</sequence>
<evidence type="ECO:0000313" key="2">
    <source>
        <dbReference type="EMBL" id="PPR06534.1"/>
    </source>
</evidence>
<reference evidence="2 3" key="1">
    <citation type="journal article" date="2018" name="Evol. Lett.">
        <title>Horizontal gene cluster transfer increased hallucinogenic mushroom diversity.</title>
        <authorList>
            <person name="Reynolds H.T."/>
            <person name="Vijayakumar V."/>
            <person name="Gluck-Thaler E."/>
            <person name="Korotkin H.B."/>
            <person name="Matheny P.B."/>
            <person name="Slot J.C."/>
        </authorList>
    </citation>
    <scope>NUCLEOTIDE SEQUENCE [LARGE SCALE GENOMIC DNA]</scope>
    <source>
        <strain evidence="2 3">2629</strain>
    </source>
</reference>
<evidence type="ECO:0000256" key="1">
    <source>
        <dbReference type="SAM" id="MobiDB-lite"/>
    </source>
</evidence>
<organism evidence="2 3">
    <name type="scientific">Panaeolus cyanescens</name>
    <dbReference type="NCBI Taxonomy" id="181874"/>
    <lineage>
        <taxon>Eukaryota</taxon>
        <taxon>Fungi</taxon>
        <taxon>Dikarya</taxon>
        <taxon>Basidiomycota</taxon>
        <taxon>Agaricomycotina</taxon>
        <taxon>Agaricomycetes</taxon>
        <taxon>Agaricomycetidae</taxon>
        <taxon>Agaricales</taxon>
        <taxon>Agaricineae</taxon>
        <taxon>Galeropsidaceae</taxon>
        <taxon>Panaeolus</taxon>
    </lineage>
</organism>
<feature type="compositionally biased region" description="Low complexity" evidence="1">
    <location>
        <begin position="9"/>
        <end position="21"/>
    </location>
</feature>
<proteinExistence type="predicted"/>
<feature type="region of interest" description="Disordered" evidence="1">
    <location>
        <begin position="183"/>
        <end position="223"/>
    </location>
</feature>
<dbReference type="EMBL" id="NHTK01000623">
    <property type="protein sequence ID" value="PPR06534.1"/>
    <property type="molecule type" value="Genomic_DNA"/>
</dbReference>
<feature type="compositionally biased region" description="Polar residues" evidence="1">
    <location>
        <begin position="212"/>
        <end position="223"/>
    </location>
</feature>
<dbReference type="AlphaFoldDB" id="A0A409YU45"/>
<feature type="compositionally biased region" description="Acidic residues" evidence="1">
    <location>
        <begin position="249"/>
        <end position="258"/>
    </location>
</feature>
<name>A0A409YU45_9AGAR</name>
<dbReference type="InParanoid" id="A0A409YU45"/>
<comment type="caution">
    <text evidence="2">The sequence shown here is derived from an EMBL/GenBank/DDBJ whole genome shotgun (WGS) entry which is preliminary data.</text>
</comment>
<feature type="region of interest" description="Disordered" evidence="1">
    <location>
        <begin position="97"/>
        <end position="118"/>
    </location>
</feature>
<feature type="region of interest" description="Disordered" evidence="1">
    <location>
        <begin position="249"/>
        <end position="315"/>
    </location>
</feature>
<gene>
    <name evidence="2" type="ORF">CVT24_001384</name>
</gene>